<feature type="region of interest" description="Disordered" evidence="1">
    <location>
        <begin position="284"/>
        <end position="305"/>
    </location>
</feature>
<feature type="transmembrane region" description="Helical" evidence="2">
    <location>
        <begin position="328"/>
        <end position="346"/>
    </location>
</feature>
<accession>A0AAV5TPD0</accession>
<dbReference type="Proteomes" id="UP001432027">
    <property type="component" value="Unassembled WGS sequence"/>
</dbReference>
<keyword evidence="2" id="KW-1133">Transmembrane helix</keyword>
<keyword evidence="2" id="KW-0812">Transmembrane</keyword>
<dbReference type="EMBL" id="BTSX01000004">
    <property type="protein sequence ID" value="GMS96105.1"/>
    <property type="molecule type" value="Genomic_DNA"/>
</dbReference>
<sequence>DGGKDDEDQLNVDMSRDYGRHPPRSTKMKTKRSEDNQRGLNTQVWKRVGADKVTYPVEEYIEEPKIEPMRKTKIEKKPRDGIVPRLNEIKCEMNEKPKVEKREIKQPKHRLASPLRNGSLVSTSSCDSLSSILGHSLTMSSTSGVTPNFTGITSTSPTDSPSPSPSSISLDPFGREKKCNCAYKPTSNIAQALSIDTPLTTSTVDQSIKTTTKPLTISRHSFISQSSNDIPSFTQLCGSEYDSDDELSPPKGPPLVSRRTSTPYQSCTDGSRVDDASWYTVDAPTNRSMEKRGSRRKRPRKMKIKRPGVDIRSIRHSHQDDSLDPAKAWAVLIIMAIAVLAYRYSLPMCKRHHHH</sequence>
<dbReference type="AlphaFoldDB" id="A0AAV5TPD0"/>
<feature type="compositionally biased region" description="Basic residues" evidence="1">
    <location>
        <begin position="293"/>
        <end position="305"/>
    </location>
</feature>
<feature type="region of interest" description="Disordered" evidence="1">
    <location>
        <begin position="85"/>
        <end position="120"/>
    </location>
</feature>
<feature type="compositionally biased region" description="Polar residues" evidence="1">
    <location>
        <begin position="258"/>
        <end position="269"/>
    </location>
</feature>
<reference evidence="3" key="1">
    <citation type="submission" date="2023-10" db="EMBL/GenBank/DDBJ databases">
        <title>Genome assembly of Pristionchus species.</title>
        <authorList>
            <person name="Yoshida K."/>
            <person name="Sommer R.J."/>
        </authorList>
    </citation>
    <scope>NUCLEOTIDE SEQUENCE</scope>
    <source>
        <strain evidence="3">RS0144</strain>
    </source>
</reference>
<organism evidence="3 4">
    <name type="scientific">Pristionchus entomophagus</name>
    <dbReference type="NCBI Taxonomy" id="358040"/>
    <lineage>
        <taxon>Eukaryota</taxon>
        <taxon>Metazoa</taxon>
        <taxon>Ecdysozoa</taxon>
        <taxon>Nematoda</taxon>
        <taxon>Chromadorea</taxon>
        <taxon>Rhabditida</taxon>
        <taxon>Rhabditina</taxon>
        <taxon>Diplogasteromorpha</taxon>
        <taxon>Diplogasteroidea</taxon>
        <taxon>Neodiplogasteridae</taxon>
        <taxon>Pristionchus</taxon>
    </lineage>
</organism>
<evidence type="ECO:0000313" key="4">
    <source>
        <dbReference type="Proteomes" id="UP001432027"/>
    </source>
</evidence>
<proteinExistence type="predicted"/>
<name>A0AAV5TPD0_9BILA</name>
<feature type="compositionally biased region" description="Acidic residues" evidence="1">
    <location>
        <begin position="1"/>
        <end position="10"/>
    </location>
</feature>
<keyword evidence="2" id="KW-0472">Membrane</keyword>
<feature type="region of interest" description="Disordered" evidence="1">
    <location>
        <begin position="1"/>
        <end position="43"/>
    </location>
</feature>
<feature type="non-terminal residue" evidence="3">
    <location>
        <position position="1"/>
    </location>
</feature>
<gene>
    <name evidence="3" type="ORF">PENTCL1PPCAC_18280</name>
</gene>
<evidence type="ECO:0000256" key="2">
    <source>
        <dbReference type="SAM" id="Phobius"/>
    </source>
</evidence>
<feature type="region of interest" description="Disordered" evidence="1">
    <location>
        <begin position="233"/>
        <end position="271"/>
    </location>
</feature>
<feature type="compositionally biased region" description="Basic and acidic residues" evidence="1">
    <location>
        <begin position="85"/>
        <end position="106"/>
    </location>
</feature>
<comment type="caution">
    <text evidence="3">The sequence shown here is derived from an EMBL/GenBank/DDBJ whole genome shotgun (WGS) entry which is preliminary data.</text>
</comment>
<evidence type="ECO:0000256" key="1">
    <source>
        <dbReference type="SAM" id="MobiDB-lite"/>
    </source>
</evidence>
<feature type="compositionally biased region" description="Basic residues" evidence="1">
    <location>
        <begin position="21"/>
        <end position="30"/>
    </location>
</feature>
<evidence type="ECO:0000313" key="3">
    <source>
        <dbReference type="EMBL" id="GMS96105.1"/>
    </source>
</evidence>
<feature type="region of interest" description="Disordered" evidence="1">
    <location>
        <begin position="148"/>
        <end position="171"/>
    </location>
</feature>
<keyword evidence="4" id="KW-1185">Reference proteome</keyword>
<feature type="compositionally biased region" description="Low complexity" evidence="1">
    <location>
        <begin position="152"/>
        <end position="171"/>
    </location>
</feature>
<protein>
    <submittedName>
        <fullName evidence="3">Uncharacterized protein</fullName>
    </submittedName>
</protein>